<feature type="non-terminal residue" evidence="1">
    <location>
        <position position="115"/>
    </location>
</feature>
<dbReference type="EMBL" id="CAJVPI010000369">
    <property type="protein sequence ID" value="CAG8526101.1"/>
    <property type="molecule type" value="Genomic_DNA"/>
</dbReference>
<gene>
    <name evidence="1" type="ORF">PBRASI_LOCUS3877</name>
</gene>
<proteinExistence type="predicted"/>
<protein>
    <submittedName>
        <fullName evidence="1">7938_t:CDS:1</fullName>
    </submittedName>
</protein>
<name>A0A9N9ACR7_9GLOM</name>
<comment type="caution">
    <text evidence="1">The sequence shown here is derived from an EMBL/GenBank/DDBJ whole genome shotgun (WGS) entry which is preliminary data.</text>
</comment>
<sequence>LGTSEPLSLMTVSDIRHMLETYSIDLKELKHHFDADKTVALSSMNTEKMFKLAKHYGTDGKDVHANKQLWNFSRAHGTTDVIVYPDSFFEKYTLPQIDIQTLRDQEFEHFMIKML</sequence>
<accession>A0A9N9ACR7</accession>
<organism evidence="1 2">
    <name type="scientific">Paraglomus brasilianum</name>
    <dbReference type="NCBI Taxonomy" id="144538"/>
    <lineage>
        <taxon>Eukaryota</taxon>
        <taxon>Fungi</taxon>
        <taxon>Fungi incertae sedis</taxon>
        <taxon>Mucoromycota</taxon>
        <taxon>Glomeromycotina</taxon>
        <taxon>Glomeromycetes</taxon>
        <taxon>Paraglomerales</taxon>
        <taxon>Paraglomeraceae</taxon>
        <taxon>Paraglomus</taxon>
    </lineage>
</organism>
<keyword evidence="2" id="KW-1185">Reference proteome</keyword>
<dbReference type="Proteomes" id="UP000789739">
    <property type="component" value="Unassembled WGS sequence"/>
</dbReference>
<reference evidence="1" key="1">
    <citation type="submission" date="2021-06" db="EMBL/GenBank/DDBJ databases">
        <authorList>
            <person name="Kallberg Y."/>
            <person name="Tangrot J."/>
            <person name="Rosling A."/>
        </authorList>
    </citation>
    <scope>NUCLEOTIDE SEQUENCE</scope>
    <source>
        <strain evidence="1">BR232B</strain>
    </source>
</reference>
<evidence type="ECO:0000313" key="2">
    <source>
        <dbReference type="Proteomes" id="UP000789739"/>
    </source>
</evidence>
<evidence type="ECO:0000313" key="1">
    <source>
        <dbReference type="EMBL" id="CAG8526101.1"/>
    </source>
</evidence>
<dbReference type="AlphaFoldDB" id="A0A9N9ACR7"/>